<name>A0ABW3ZNX5_9RHOB</name>
<comment type="caution">
    <text evidence="5">The sequence shown here is derived from an EMBL/GenBank/DDBJ whole genome shotgun (WGS) entry which is preliminary data.</text>
</comment>
<dbReference type="InterPro" id="IPR025877">
    <property type="entry name" value="MobA-like_NTP_Trfase"/>
</dbReference>
<keyword evidence="2" id="KW-0548">Nucleotidyltransferase</keyword>
<organism evidence="5 6">
    <name type="scientific">Litorisediminicola beolgyonensis</name>
    <dbReference type="NCBI Taxonomy" id="1173614"/>
    <lineage>
        <taxon>Bacteria</taxon>
        <taxon>Pseudomonadati</taxon>
        <taxon>Pseudomonadota</taxon>
        <taxon>Alphaproteobacteria</taxon>
        <taxon>Rhodobacterales</taxon>
        <taxon>Paracoccaceae</taxon>
        <taxon>Litorisediminicola</taxon>
    </lineage>
</organism>
<proteinExistence type="predicted"/>
<sequence>MSRPVMLFAAGFGTRMGTLTRDCPKPLLKVGGETLLDRTLDLADAAGLGPKLVNAHYLADRIVTHLAGRDVAVAVEAPEILDTGGGLKAALPRLGAGPLATTNTDAVWRGPNPFTVLEEAWRDGMGALLLTVPTARAVGRKTPGDFALGPDGRLSRGGDFVYTGVQILDPAILDEINAKVFSLNRAWDLLAARGGLFGVSYAGLWCDVGHPEGIALAEAVLEGRDV</sequence>
<evidence type="ECO:0000256" key="2">
    <source>
        <dbReference type="ARBA" id="ARBA00022695"/>
    </source>
</evidence>
<accession>A0ABW3ZNX5</accession>
<keyword evidence="3" id="KW-0460">Magnesium</keyword>
<dbReference type="PANTHER" id="PTHR43584">
    <property type="entry name" value="NUCLEOTIDYL TRANSFERASE"/>
    <property type="match status" value="1"/>
</dbReference>
<dbReference type="InterPro" id="IPR029044">
    <property type="entry name" value="Nucleotide-diphossugar_trans"/>
</dbReference>
<reference evidence="6" key="1">
    <citation type="journal article" date="2019" name="Int. J. Syst. Evol. Microbiol.">
        <title>The Global Catalogue of Microorganisms (GCM) 10K type strain sequencing project: providing services to taxonomists for standard genome sequencing and annotation.</title>
        <authorList>
            <consortium name="The Broad Institute Genomics Platform"/>
            <consortium name="The Broad Institute Genome Sequencing Center for Infectious Disease"/>
            <person name="Wu L."/>
            <person name="Ma J."/>
        </authorList>
    </citation>
    <scope>NUCLEOTIDE SEQUENCE [LARGE SCALE GENOMIC DNA]</scope>
    <source>
        <strain evidence="6">CCUG 62953</strain>
    </source>
</reference>
<dbReference type="PANTHER" id="PTHR43584:SF8">
    <property type="entry name" value="N-ACETYLMURAMATE ALPHA-1-PHOSPHATE URIDYLYLTRANSFERASE"/>
    <property type="match status" value="1"/>
</dbReference>
<dbReference type="Proteomes" id="UP001597135">
    <property type="component" value="Unassembled WGS sequence"/>
</dbReference>
<gene>
    <name evidence="5" type="ORF">ACFQ4E_20440</name>
</gene>
<dbReference type="EMBL" id="JBHTMU010000078">
    <property type="protein sequence ID" value="MFD1344810.1"/>
    <property type="molecule type" value="Genomic_DNA"/>
</dbReference>
<protein>
    <submittedName>
        <fullName evidence="5">Nucleotidyltransferase family protein</fullName>
    </submittedName>
</protein>
<evidence type="ECO:0000259" key="4">
    <source>
        <dbReference type="Pfam" id="PF12804"/>
    </source>
</evidence>
<dbReference type="Pfam" id="PF12804">
    <property type="entry name" value="NTP_transf_3"/>
    <property type="match status" value="1"/>
</dbReference>
<dbReference type="RefSeq" id="WP_386806378.1">
    <property type="nucleotide sequence ID" value="NZ_JBHTMU010000078.1"/>
</dbReference>
<dbReference type="SUPFAM" id="SSF53448">
    <property type="entry name" value="Nucleotide-diphospho-sugar transferases"/>
    <property type="match status" value="1"/>
</dbReference>
<evidence type="ECO:0000313" key="6">
    <source>
        <dbReference type="Proteomes" id="UP001597135"/>
    </source>
</evidence>
<evidence type="ECO:0000256" key="3">
    <source>
        <dbReference type="ARBA" id="ARBA00022842"/>
    </source>
</evidence>
<dbReference type="CDD" id="cd06422">
    <property type="entry name" value="NTP_transferase_like_1"/>
    <property type="match status" value="1"/>
</dbReference>
<keyword evidence="1" id="KW-0808">Transferase</keyword>
<dbReference type="Gene3D" id="3.90.550.10">
    <property type="entry name" value="Spore Coat Polysaccharide Biosynthesis Protein SpsA, Chain A"/>
    <property type="match status" value="1"/>
</dbReference>
<feature type="domain" description="MobA-like NTP transferase" evidence="4">
    <location>
        <begin position="7"/>
        <end position="121"/>
    </location>
</feature>
<keyword evidence="6" id="KW-1185">Reference proteome</keyword>
<evidence type="ECO:0000313" key="5">
    <source>
        <dbReference type="EMBL" id="MFD1344810.1"/>
    </source>
</evidence>
<evidence type="ECO:0000256" key="1">
    <source>
        <dbReference type="ARBA" id="ARBA00022679"/>
    </source>
</evidence>
<dbReference type="InterPro" id="IPR050065">
    <property type="entry name" value="GlmU-like"/>
</dbReference>